<gene>
    <name evidence="2" type="ORF">GCM10010358_73870</name>
</gene>
<evidence type="ECO:0000313" key="2">
    <source>
        <dbReference type="EMBL" id="GGY10595.1"/>
    </source>
</evidence>
<organism evidence="2 3">
    <name type="scientific">Streptomyces minutiscleroticus</name>
    <dbReference type="NCBI Taxonomy" id="68238"/>
    <lineage>
        <taxon>Bacteria</taxon>
        <taxon>Bacillati</taxon>
        <taxon>Actinomycetota</taxon>
        <taxon>Actinomycetes</taxon>
        <taxon>Kitasatosporales</taxon>
        <taxon>Streptomycetaceae</taxon>
        <taxon>Streptomyces</taxon>
    </lineage>
</organism>
<protein>
    <submittedName>
        <fullName evidence="2">Uncharacterized protein</fullName>
    </submittedName>
</protein>
<dbReference type="Proteomes" id="UP000619244">
    <property type="component" value="Unassembled WGS sequence"/>
</dbReference>
<comment type="caution">
    <text evidence="2">The sequence shown here is derived from an EMBL/GenBank/DDBJ whole genome shotgun (WGS) entry which is preliminary data.</text>
</comment>
<proteinExistence type="predicted"/>
<evidence type="ECO:0000313" key="3">
    <source>
        <dbReference type="Proteomes" id="UP000619244"/>
    </source>
</evidence>
<sequence>MKWSDTAGSPHSHAPHRESEATKMFTERAATVPRAMPKRRAFRIPQTTAADVGALLALRVMPNLAP</sequence>
<dbReference type="AlphaFoldDB" id="A0A918NZV3"/>
<evidence type="ECO:0000256" key="1">
    <source>
        <dbReference type="SAM" id="MobiDB-lite"/>
    </source>
</evidence>
<reference evidence="2" key="1">
    <citation type="journal article" date="2014" name="Int. J. Syst. Evol. Microbiol.">
        <title>Complete genome sequence of Corynebacterium casei LMG S-19264T (=DSM 44701T), isolated from a smear-ripened cheese.</title>
        <authorList>
            <consortium name="US DOE Joint Genome Institute (JGI-PGF)"/>
            <person name="Walter F."/>
            <person name="Albersmeier A."/>
            <person name="Kalinowski J."/>
            <person name="Ruckert C."/>
        </authorList>
    </citation>
    <scope>NUCLEOTIDE SEQUENCE</scope>
    <source>
        <strain evidence="2">JCM 4790</strain>
    </source>
</reference>
<keyword evidence="3" id="KW-1185">Reference proteome</keyword>
<feature type="region of interest" description="Disordered" evidence="1">
    <location>
        <begin position="1"/>
        <end position="24"/>
    </location>
</feature>
<name>A0A918NZV3_9ACTN</name>
<accession>A0A918NZV3</accession>
<reference evidence="2" key="2">
    <citation type="submission" date="2020-09" db="EMBL/GenBank/DDBJ databases">
        <authorList>
            <person name="Sun Q."/>
            <person name="Ohkuma M."/>
        </authorList>
    </citation>
    <scope>NUCLEOTIDE SEQUENCE</scope>
    <source>
        <strain evidence="2">JCM 4790</strain>
    </source>
</reference>
<dbReference type="EMBL" id="BMVU01000074">
    <property type="protein sequence ID" value="GGY10595.1"/>
    <property type="molecule type" value="Genomic_DNA"/>
</dbReference>